<dbReference type="AlphaFoldDB" id="A0AAP0J6G5"/>
<keyword evidence="2" id="KW-1185">Reference proteome</keyword>
<evidence type="ECO:0000313" key="2">
    <source>
        <dbReference type="Proteomes" id="UP001420932"/>
    </source>
</evidence>
<dbReference type="Proteomes" id="UP001420932">
    <property type="component" value="Unassembled WGS sequence"/>
</dbReference>
<reference evidence="1 2" key="1">
    <citation type="submission" date="2024-01" db="EMBL/GenBank/DDBJ databases">
        <title>Genome assemblies of Stephania.</title>
        <authorList>
            <person name="Yang L."/>
        </authorList>
    </citation>
    <scope>NUCLEOTIDE SEQUENCE [LARGE SCALE GENOMIC DNA]</scope>
    <source>
        <strain evidence="1">YNDBR</strain>
        <tissue evidence="1">Leaf</tissue>
    </source>
</reference>
<sequence>MFKYTNGTSSFMSHKEKLVSVIFLVLSRHSYISFYNKKIITNVLNFNFVEHRCGGSYGCE</sequence>
<proteinExistence type="predicted"/>
<gene>
    <name evidence="1" type="ORF">Syun_017111</name>
</gene>
<organism evidence="1 2">
    <name type="scientific">Stephania yunnanensis</name>
    <dbReference type="NCBI Taxonomy" id="152371"/>
    <lineage>
        <taxon>Eukaryota</taxon>
        <taxon>Viridiplantae</taxon>
        <taxon>Streptophyta</taxon>
        <taxon>Embryophyta</taxon>
        <taxon>Tracheophyta</taxon>
        <taxon>Spermatophyta</taxon>
        <taxon>Magnoliopsida</taxon>
        <taxon>Ranunculales</taxon>
        <taxon>Menispermaceae</taxon>
        <taxon>Menispermoideae</taxon>
        <taxon>Cissampelideae</taxon>
        <taxon>Stephania</taxon>
    </lineage>
</organism>
<comment type="caution">
    <text evidence="1">The sequence shown here is derived from an EMBL/GenBank/DDBJ whole genome shotgun (WGS) entry which is preliminary data.</text>
</comment>
<name>A0AAP0J6G5_9MAGN</name>
<protein>
    <submittedName>
        <fullName evidence="1">Uncharacterized protein</fullName>
    </submittedName>
</protein>
<dbReference type="EMBL" id="JBBNAF010000007">
    <property type="protein sequence ID" value="KAK9128314.1"/>
    <property type="molecule type" value="Genomic_DNA"/>
</dbReference>
<evidence type="ECO:0000313" key="1">
    <source>
        <dbReference type="EMBL" id="KAK9128314.1"/>
    </source>
</evidence>
<accession>A0AAP0J6G5</accession>